<evidence type="ECO:0000256" key="2">
    <source>
        <dbReference type="ARBA" id="ARBA00008816"/>
    </source>
</evidence>
<organism evidence="6 7">
    <name type="scientific">Owenia fusiformis</name>
    <name type="common">Polychaete worm</name>
    <dbReference type="NCBI Taxonomy" id="6347"/>
    <lineage>
        <taxon>Eukaryota</taxon>
        <taxon>Metazoa</taxon>
        <taxon>Spiralia</taxon>
        <taxon>Lophotrochozoa</taxon>
        <taxon>Annelida</taxon>
        <taxon>Polychaeta</taxon>
        <taxon>Sedentaria</taxon>
        <taxon>Canalipalpata</taxon>
        <taxon>Sabellida</taxon>
        <taxon>Oweniida</taxon>
        <taxon>Oweniidae</taxon>
        <taxon>Owenia</taxon>
    </lineage>
</organism>
<dbReference type="PANTHER" id="PTHR10165:SF174">
    <property type="entry name" value="PHOSPHATIDIC ACID PHOSPHATASE TYPE 2_HALOPEROXIDASE DOMAIN-CONTAINING PROTEIN"/>
    <property type="match status" value="1"/>
</dbReference>
<dbReference type="PROSITE" id="PS51257">
    <property type="entry name" value="PROKAR_LIPOPROTEIN"/>
    <property type="match status" value="1"/>
</dbReference>
<gene>
    <name evidence="6" type="ORF">OFUS_LOCUS664</name>
</gene>
<dbReference type="GO" id="GO:0006644">
    <property type="term" value="P:phospholipid metabolic process"/>
    <property type="evidence" value="ECO:0007669"/>
    <property type="project" value="InterPro"/>
</dbReference>
<proteinExistence type="inferred from homology"/>
<dbReference type="InterPro" id="IPR000326">
    <property type="entry name" value="PAP2/HPO"/>
</dbReference>
<evidence type="ECO:0000313" key="6">
    <source>
        <dbReference type="EMBL" id="CAH1773012.1"/>
    </source>
</evidence>
<dbReference type="Gene3D" id="1.20.144.10">
    <property type="entry name" value="Phosphatidic acid phosphatase type 2/haloperoxidase"/>
    <property type="match status" value="1"/>
</dbReference>
<sequence>MGCGRSTCGWMVDILFVLIAYASLACLVFFTKPPEKGFMCSDTSIHYPYIHETVSIITLLATTIAIPSLLIIVTEVSLCVRYRYKKRLMGTELRKGLLTFLWGFAATACIVYIIKMSLGSLRPHFIQLCQPKYFTSTGNCTGTYMRLNIDYVCTNNNTRAVWSARQSFPSGHAALGAFSAAFLFVYAKYKWSINKTVILVPFVQMLLVAAALHNAVLRIVEHQHRHIDVWAGSLIGVCIGIHMGFTVVYVEPKDVGRMRDSSYQLESSGSVPSIAKSPVSMETLHVNINQTSLAQLPPPDVVDLRHFRFIEWITGLTGPDGFCYDNIRESHMEIVM</sequence>
<dbReference type="PANTHER" id="PTHR10165">
    <property type="entry name" value="LIPID PHOSPHATE PHOSPHATASE"/>
    <property type="match status" value="1"/>
</dbReference>
<dbReference type="Proteomes" id="UP000749559">
    <property type="component" value="Unassembled WGS sequence"/>
</dbReference>
<evidence type="ECO:0000256" key="3">
    <source>
        <dbReference type="ARBA" id="ARBA00022692"/>
    </source>
</evidence>
<dbReference type="SUPFAM" id="SSF48317">
    <property type="entry name" value="Acid phosphatase/Vanadium-dependent haloperoxidase"/>
    <property type="match status" value="1"/>
</dbReference>
<keyword evidence="5" id="KW-0472">Membrane</keyword>
<evidence type="ECO:0000313" key="7">
    <source>
        <dbReference type="Proteomes" id="UP000749559"/>
    </source>
</evidence>
<comment type="subcellular location">
    <subcellularLocation>
        <location evidence="1">Membrane</location>
        <topology evidence="1">Multi-pass membrane protein</topology>
    </subcellularLocation>
</comment>
<keyword evidence="4" id="KW-1133">Transmembrane helix</keyword>
<dbReference type="SMART" id="SM00014">
    <property type="entry name" value="acidPPc"/>
    <property type="match status" value="1"/>
</dbReference>
<protein>
    <submittedName>
        <fullName evidence="6">Uncharacterized protein</fullName>
    </submittedName>
</protein>
<evidence type="ECO:0000256" key="5">
    <source>
        <dbReference type="ARBA" id="ARBA00023136"/>
    </source>
</evidence>
<dbReference type="GO" id="GO:0007165">
    <property type="term" value="P:signal transduction"/>
    <property type="evidence" value="ECO:0007669"/>
    <property type="project" value="TreeGrafter"/>
</dbReference>
<name>A0A8J1UEC3_OWEFU</name>
<dbReference type="GO" id="GO:0005886">
    <property type="term" value="C:plasma membrane"/>
    <property type="evidence" value="ECO:0007669"/>
    <property type="project" value="TreeGrafter"/>
</dbReference>
<keyword evidence="3" id="KW-0812">Transmembrane</keyword>
<dbReference type="GO" id="GO:0008195">
    <property type="term" value="F:phosphatidate phosphatase activity"/>
    <property type="evidence" value="ECO:0007669"/>
    <property type="project" value="TreeGrafter"/>
</dbReference>
<comment type="caution">
    <text evidence="6">The sequence shown here is derived from an EMBL/GenBank/DDBJ whole genome shotgun (WGS) entry which is preliminary data.</text>
</comment>
<dbReference type="InterPro" id="IPR036938">
    <property type="entry name" value="PAP2/HPO_sf"/>
</dbReference>
<evidence type="ECO:0000256" key="4">
    <source>
        <dbReference type="ARBA" id="ARBA00022989"/>
    </source>
</evidence>
<dbReference type="Pfam" id="PF01569">
    <property type="entry name" value="PAP2"/>
    <property type="match status" value="1"/>
</dbReference>
<keyword evidence="7" id="KW-1185">Reference proteome</keyword>
<dbReference type="InterPro" id="IPR043216">
    <property type="entry name" value="PAP-like"/>
</dbReference>
<accession>A0A8J1UEC3</accession>
<comment type="similarity">
    <text evidence="2">Belongs to the PA-phosphatase related phosphoesterase family.</text>
</comment>
<reference evidence="6" key="1">
    <citation type="submission" date="2022-03" db="EMBL/GenBank/DDBJ databases">
        <authorList>
            <person name="Martin C."/>
        </authorList>
    </citation>
    <scope>NUCLEOTIDE SEQUENCE</scope>
</reference>
<dbReference type="OrthoDB" id="8907274at2759"/>
<dbReference type="GO" id="GO:0046839">
    <property type="term" value="P:phospholipid dephosphorylation"/>
    <property type="evidence" value="ECO:0007669"/>
    <property type="project" value="TreeGrafter"/>
</dbReference>
<dbReference type="EMBL" id="CAIIXF020000001">
    <property type="protein sequence ID" value="CAH1773012.1"/>
    <property type="molecule type" value="Genomic_DNA"/>
</dbReference>
<evidence type="ECO:0000256" key="1">
    <source>
        <dbReference type="ARBA" id="ARBA00004141"/>
    </source>
</evidence>
<dbReference type="AlphaFoldDB" id="A0A8J1UEC3"/>